<dbReference type="PANTHER" id="PTHR38043:SF1">
    <property type="entry name" value="PROTEIN HEMX"/>
    <property type="match status" value="1"/>
</dbReference>
<feature type="region of interest" description="Disordered" evidence="2">
    <location>
        <begin position="1"/>
        <end position="34"/>
    </location>
</feature>
<dbReference type="InterPro" id="IPR007470">
    <property type="entry name" value="HemX"/>
</dbReference>
<keyword evidence="1" id="KW-0175">Coiled coil</keyword>
<gene>
    <name evidence="4" type="ORF">JAO78_011130</name>
</gene>
<comment type="caution">
    <text evidence="4">The sequence shown here is derived from an EMBL/GenBank/DDBJ whole genome shotgun (WGS) entry which is preliminary data.</text>
</comment>
<keyword evidence="4" id="KW-0489">Methyltransferase</keyword>
<organism evidence="4 5">
    <name type="scientific">Alishewanella maricola</name>
    <dbReference type="NCBI Taxonomy" id="2795740"/>
    <lineage>
        <taxon>Bacteria</taxon>
        <taxon>Pseudomonadati</taxon>
        <taxon>Pseudomonadota</taxon>
        <taxon>Gammaproteobacteria</taxon>
        <taxon>Alteromonadales</taxon>
        <taxon>Alteromonadaceae</taxon>
        <taxon>Alishewanella</taxon>
    </lineage>
</organism>
<protein>
    <submittedName>
        <fullName evidence="4">Uroporphyrinogen-III C-methyltransferase</fullName>
        <ecNumber evidence="4">2.1.1.107</ecNumber>
    </submittedName>
</protein>
<reference evidence="4 5" key="1">
    <citation type="submission" date="2021-10" db="EMBL/GenBank/DDBJ databases">
        <title>Alishewanella koreense sp. nov. isolated from seawater of southwestern coast in South Korea and the proposal for the reclassification of Rheinheimera perlucida and Rheinheimera tuosuensis as Arsukibacterium perlucida and Arsukibacterium tuosuensis.</title>
        <authorList>
            <person name="Kim K.H."/>
            <person name="Ruan W."/>
            <person name="Kim K.R."/>
            <person name="Baek J.H."/>
            <person name="Jeon C.O."/>
        </authorList>
    </citation>
    <scope>NUCLEOTIDE SEQUENCE [LARGE SCALE GENOMIC DNA]</scope>
    <source>
        <strain evidence="4 5">16-MA</strain>
    </source>
</reference>
<dbReference type="EC" id="2.1.1.107" evidence="4"/>
<feature type="compositionally biased region" description="Polar residues" evidence="2">
    <location>
        <begin position="21"/>
        <end position="34"/>
    </location>
</feature>
<evidence type="ECO:0000313" key="5">
    <source>
        <dbReference type="Proteomes" id="UP000633814"/>
    </source>
</evidence>
<keyword evidence="5" id="KW-1185">Reference proteome</keyword>
<feature type="compositionally biased region" description="Polar residues" evidence="2">
    <location>
        <begin position="1"/>
        <end position="11"/>
    </location>
</feature>
<feature type="coiled-coil region" evidence="1">
    <location>
        <begin position="76"/>
        <end position="140"/>
    </location>
</feature>
<keyword evidence="3" id="KW-1133">Transmembrane helix</keyword>
<evidence type="ECO:0000256" key="2">
    <source>
        <dbReference type="SAM" id="MobiDB-lite"/>
    </source>
</evidence>
<proteinExistence type="predicted"/>
<dbReference type="Proteomes" id="UP000633814">
    <property type="component" value="Unassembled WGS sequence"/>
</dbReference>
<accession>A0ABS8C4W9</accession>
<dbReference type="GO" id="GO:0004851">
    <property type="term" value="F:uroporphyrin-III C-methyltransferase activity"/>
    <property type="evidence" value="ECO:0007669"/>
    <property type="project" value="UniProtKB-EC"/>
</dbReference>
<keyword evidence="3" id="KW-0472">Membrane</keyword>
<keyword evidence="3" id="KW-0812">Transmembrane</keyword>
<keyword evidence="4" id="KW-0808">Transferase</keyword>
<dbReference type="RefSeq" id="WP_226751428.1">
    <property type="nucleotide sequence ID" value="NZ_JAEINI020000006.1"/>
</dbReference>
<dbReference type="EMBL" id="JAEINI020000006">
    <property type="protein sequence ID" value="MCB5227367.1"/>
    <property type="molecule type" value="Genomic_DNA"/>
</dbReference>
<evidence type="ECO:0000313" key="4">
    <source>
        <dbReference type="EMBL" id="MCB5227367.1"/>
    </source>
</evidence>
<dbReference type="PANTHER" id="PTHR38043">
    <property type="entry name" value="PROTEIN HEMX"/>
    <property type="match status" value="1"/>
</dbReference>
<name>A0ABS8C4W9_9ALTE</name>
<evidence type="ECO:0000256" key="3">
    <source>
        <dbReference type="SAM" id="Phobius"/>
    </source>
</evidence>
<feature type="transmembrane region" description="Helical" evidence="3">
    <location>
        <begin position="39"/>
        <end position="62"/>
    </location>
</feature>
<evidence type="ECO:0000256" key="1">
    <source>
        <dbReference type="SAM" id="Coils"/>
    </source>
</evidence>
<dbReference type="Pfam" id="PF04375">
    <property type="entry name" value="HemX"/>
    <property type="match status" value="1"/>
</dbReference>
<dbReference type="GO" id="GO:0032259">
    <property type="term" value="P:methylation"/>
    <property type="evidence" value="ECO:0007669"/>
    <property type="project" value="UniProtKB-KW"/>
</dbReference>
<sequence>MSEQGQATVSEKVTAPAEVASDTTHTESSNTPPRKSNGLAWFAIFLVLSLTAAMVAGGYWLWPQWQSLQQQSQITEQEIEQKLQQTTATISQQQQQWLEVQQQKQLRLQQEYQQAMQQDREQLQMQIQSLRQQVQQRDGAPPQHWVLMEVRFLLKRASQSLVLQQDVQSARWLLQAADEQLAKLDNVLLLIVRQAIKDDLAALQQVPKTDFSPLYLQLGQLRRQSMQLPLKQQEQRLIPSHQPNDDLGNWRENLSSYWEQVSGKLFNVRAAQPQDFFSLSSEQQITVRLSLQQQLLLAELAILQQEPGVYQHALQQAADLLQRYFAAEDPIVQQTSASIVELASAAMQKPALPTLQSINQLDRQLSIITEANYE</sequence>